<comment type="caution">
    <text evidence="2">The sequence shown here is derived from an EMBL/GenBank/DDBJ whole genome shotgun (WGS) entry which is preliminary data.</text>
</comment>
<dbReference type="SUPFAM" id="SSF56281">
    <property type="entry name" value="Metallo-hydrolase/oxidoreductase"/>
    <property type="match status" value="1"/>
</dbReference>
<proteinExistence type="predicted"/>
<feature type="domain" description="Metallo-beta-lactamase" evidence="1">
    <location>
        <begin position="31"/>
        <end position="225"/>
    </location>
</feature>
<dbReference type="Gene3D" id="3.60.15.10">
    <property type="entry name" value="Ribonuclease Z/Hydroxyacylglutathione hydrolase-like"/>
    <property type="match status" value="1"/>
</dbReference>
<evidence type="ECO:0000313" key="2">
    <source>
        <dbReference type="EMBL" id="KKN72239.1"/>
    </source>
</evidence>
<protein>
    <recommendedName>
        <fullName evidence="1">Metallo-beta-lactamase domain-containing protein</fullName>
    </recommendedName>
</protein>
<dbReference type="AlphaFoldDB" id="A0A0F9SZ61"/>
<dbReference type="InterPro" id="IPR001279">
    <property type="entry name" value="Metallo-B-lactamas"/>
</dbReference>
<dbReference type="SMART" id="SM00849">
    <property type="entry name" value="Lactamase_B"/>
    <property type="match status" value="1"/>
</dbReference>
<sequence>MVFEIEESGKNKTPNLFDVRAIQDGTKTQNFLSTWVYKDDDLCFVVDPGPASVINSLTQTLNSLGVGELDLNYILLTHIHIDHAGGVGKLLSFFPQAQVICHQRGIKHLINPEKLWEGSIKVLGKVVEMYGKILPVPEDKIQFQESVADGKIKVIETLGHAPHHQSFLFNNYLFAGEAAGVHVKSEDYFHIRPATPPIFNYDNWISSIRILLKENLADHKICYSHFGMRDNADMMIKSAQEQLSMWVQVITELFELRTRDNFNDILFATLEKRDKFLSNFVYIDKSLKKRERFYAENSIKGIIGYIQKKKLEME</sequence>
<evidence type="ECO:0000259" key="1">
    <source>
        <dbReference type="SMART" id="SM00849"/>
    </source>
</evidence>
<dbReference type="PANTHER" id="PTHR42951:SF4">
    <property type="entry name" value="ACYL-COENZYME A THIOESTERASE MBLAC2"/>
    <property type="match status" value="1"/>
</dbReference>
<accession>A0A0F9SZ61</accession>
<name>A0A0F9SZ61_9ZZZZ</name>
<organism evidence="2">
    <name type="scientific">marine sediment metagenome</name>
    <dbReference type="NCBI Taxonomy" id="412755"/>
    <lineage>
        <taxon>unclassified sequences</taxon>
        <taxon>metagenomes</taxon>
        <taxon>ecological metagenomes</taxon>
    </lineage>
</organism>
<dbReference type="PANTHER" id="PTHR42951">
    <property type="entry name" value="METALLO-BETA-LACTAMASE DOMAIN-CONTAINING"/>
    <property type="match status" value="1"/>
</dbReference>
<dbReference type="EMBL" id="LAZR01000366">
    <property type="protein sequence ID" value="KKN72239.1"/>
    <property type="molecule type" value="Genomic_DNA"/>
</dbReference>
<dbReference type="InterPro" id="IPR050855">
    <property type="entry name" value="NDM-1-like"/>
</dbReference>
<reference evidence="2" key="1">
    <citation type="journal article" date="2015" name="Nature">
        <title>Complex archaea that bridge the gap between prokaryotes and eukaryotes.</title>
        <authorList>
            <person name="Spang A."/>
            <person name="Saw J.H."/>
            <person name="Jorgensen S.L."/>
            <person name="Zaremba-Niedzwiedzka K."/>
            <person name="Martijn J."/>
            <person name="Lind A.E."/>
            <person name="van Eijk R."/>
            <person name="Schleper C."/>
            <person name="Guy L."/>
            <person name="Ettema T.J."/>
        </authorList>
    </citation>
    <scope>NUCLEOTIDE SEQUENCE</scope>
</reference>
<dbReference type="CDD" id="cd07726">
    <property type="entry name" value="ST1585-like_MBL-fold"/>
    <property type="match status" value="1"/>
</dbReference>
<dbReference type="InterPro" id="IPR036866">
    <property type="entry name" value="RibonucZ/Hydroxyglut_hydro"/>
</dbReference>
<gene>
    <name evidence="2" type="ORF">LCGC14_0412930</name>
</gene>
<dbReference type="Pfam" id="PF00753">
    <property type="entry name" value="Lactamase_B"/>
    <property type="match status" value="1"/>
</dbReference>
<dbReference type="InterPro" id="IPR037482">
    <property type="entry name" value="ST1585_MBL-fold"/>
</dbReference>